<dbReference type="InterPro" id="IPR050155">
    <property type="entry name" value="HAD-like_hydrolase_sf"/>
</dbReference>
<organism evidence="1">
    <name type="scientific">Blautia hansenii</name>
    <name type="common">Ruminococcus hansenii</name>
    <dbReference type="NCBI Taxonomy" id="1322"/>
    <lineage>
        <taxon>Bacteria</taxon>
        <taxon>Bacillati</taxon>
        <taxon>Bacillota</taxon>
        <taxon>Clostridia</taxon>
        <taxon>Lachnospirales</taxon>
        <taxon>Lachnospiraceae</taxon>
        <taxon>Blautia</taxon>
    </lineage>
</organism>
<dbReference type="PANTHER" id="PTHR43434:SF20">
    <property type="entry name" value="5'-NUCLEOTIDASE"/>
    <property type="match status" value="1"/>
</dbReference>
<dbReference type="InterPro" id="IPR036412">
    <property type="entry name" value="HAD-like_sf"/>
</dbReference>
<dbReference type="EMBL" id="CACRSY010000014">
    <property type="protein sequence ID" value="VYT22703.1"/>
    <property type="molecule type" value="Genomic_DNA"/>
</dbReference>
<proteinExistence type="predicted"/>
<reference evidence="1" key="1">
    <citation type="submission" date="2019-11" db="EMBL/GenBank/DDBJ databases">
        <authorList>
            <person name="Feng L."/>
        </authorList>
    </citation>
    <scope>NUCLEOTIDE SEQUENCE</scope>
    <source>
        <strain evidence="1">BhanseniiLFYP23</strain>
    </source>
</reference>
<dbReference type="Gene3D" id="1.10.150.240">
    <property type="entry name" value="Putative phosphatase, domain 2"/>
    <property type="match status" value="1"/>
</dbReference>
<dbReference type="Pfam" id="PF13419">
    <property type="entry name" value="HAD_2"/>
    <property type="match status" value="1"/>
</dbReference>
<keyword evidence="1" id="KW-0378">Hydrolase</keyword>
<dbReference type="NCBIfam" id="TIGR01549">
    <property type="entry name" value="HAD-SF-IA-v1"/>
    <property type="match status" value="1"/>
</dbReference>
<dbReference type="AlphaFoldDB" id="A0A6N2UZR2"/>
<dbReference type="InterPro" id="IPR023214">
    <property type="entry name" value="HAD_sf"/>
</dbReference>
<dbReference type="SFLD" id="SFLDG01129">
    <property type="entry name" value="C1.5:_HAD__Beta-PGM__Phosphata"/>
    <property type="match status" value="1"/>
</dbReference>
<dbReference type="RefSeq" id="WP_003021062.1">
    <property type="nucleotide sequence ID" value="NZ_CACRSY010000014.1"/>
</dbReference>
<accession>A0A6N2UZR2</accession>
<sequence length="219" mass="24376">MEYQVLLFDLDGTLTASGEGITKCVQYALEKMNKRELAQDLKKLEVFVGPPLLEQFMAYAGLSEAEAEEAVKFYRERYLPVGIFENKPYEGIEEVLKKLKEKGYILAVASSKPDSMVKTVLNHFSLMPYFQVVKGSDITKPKMTKAEVIEEVLEELGFSEKRESAVMIGDRHHDVLGAKTAGISCIGVTYGYGDFQELQQAGAVKIVDSTKELGELFGV</sequence>
<dbReference type="FunFam" id="3.40.50.1000:FF:000022">
    <property type="entry name" value="Phosphoglycolate phosphatase"/>
    <property type="match status" value="1"/>
</dbReference>
<name>A0A6N2UZR2_BLAHA</name>
<gene>
    <name evidence="1" type="ORF">BHLFYP23_00723</name>
</gene>
<dbReference type="GO" id="GO:0004713">
    <property type="term" value="F:protein tyrosine kinase activity"/>
    <property type="evidence" value="ECO:0007669"/>
    <property type="project" value="TreeGrafter"/>
</dbReference>
<evidence type="ECO:0000313" key="1">
    <source>
        <dbReference type="EMBL" id="VYT22703.1"/>
    </source>
</evidence>
<dbReference type="InterPro" id="IPR023198">
    <property type="entry name" value="PGP-like_dom2"/>
</dbReference>
<dbReference type="EC" id="3.1.3.5" evidence="1"/>
<dbReference type="SFLD" id="SFLDS00003">
    <property type="entry name" value="Haloacid_Dehalogenase"/>
    <property type="match status" value="1"/>
</dbReference>
<dbReference type="GO" id="GO:0008253">
    <property type="term" value="F:5'-nucleotidase activity"/>
    <property type="evidence" value="ECO:0007669"/>
    <property type="project" value="UniProtKB-EC"/>
</dbReference>
<dbReference type="SUPFAM" id="SSF56784">
    <property type="entry name" value="HAD-like"/>
    <property type="match status" value="1"/>
</dbReference>
<dbReference type="InterPro" id="IPR006439">
    <property type="entry name" value="HAD-SF_hydro_IA"/>
</dbReference>
<dbReference type="GO" id="GO:0005829">
    <property type="term" value="C:cytosol"/>
    <property type="evidence" value="ECO:0007669"/>
    <property type="project" value="TreeGrafter"/>
</dbReference>
<dbReference type="InterPro" id="IPR041492">
    <property type="entry name" value="HAD_2"/>
</dbReference>
<protein>
    <submittedName>
        <fullName evidence="1">5'-nucleotidase</fullName>
        <ecNumber evidence="1">3.1.3.5</ecNumber>
    </submittedName>
</protein>
<dbReference type="PANTHER" id="PTHR43434">
    <property type="entry name" value="PHOSPHOGLYCOLATE PHOSPHATASE"/>
    <property type="match status" value="1"/>
</dbReference>
<dbReference type="Gene3D" id="3.40.50.1000">
    <property type="entry name" value="HAD superfamily/HAD-like"/>
    <property type="match status" value="1"/>
</dbReference>